<protein>
    <recommendedName>
        <fullName evidence="1">Helicase Helix-turn-helix domain-containing protein</fullName>
    </recommendedName>
</protein>
<keyword evidence="3" id="KW-1185">Reference proteome</keyword>
<evidence type="ECO:0000313" key="2">
    <source>
        <dbReference type="EMBL" id="QBO37306.1"/>
    </source>
</evidence>
<dbReference type="AlphaFoldDB" id="A0A4P6YWX7"/>
<accession>A0A4P6YWX7</accession>
<feature type="domain" description="Helicase Helix-turn-helix" evidence="1">
    <location>
        <begin position="245"/>
        <end position="298"/>
    </location>
</feature>
<dbReference type="Proteomes" id="UP000292886">
    <property type="component" value="Chromosome"/>
</dbReference>
<dbReference type="EMBL" id="CP037940">
    <property type="protein sequence ID" value="QBO37306.1"/>
    <property type="molecule type" value="Genomic_DNA"/>
</dbReference>
<evidence type="ECO:0000259" key="1">
    <source>
        <dbReference type="Pfam" id="PF14493"/>
    </source>
</evidence>
<dbReference type="KEGG" id="wei:EQG49_12960"/>
<sequence length="345" mass="40055">MPIPYLITKLRADEWRRTKVIANAWQSTTTTMSTAFWALAYDMLPEIGLFSTDVEKQLLQLKNGGLVEFNESGLVRLTSSGLAAQADYRDNHYVPQHLQINLMADVRAFQDVFLLVNQSISELAHHNAKFYPYQIDLRNQWQVKAWLKAHPREELINAWREALTTWLVTQDELDADLFAATLFGYEMNGQLLQALPGRPEWVETDWLLWQLDCFASLMTTGLEQQNIIGELVGLVGRDMLSESNVASIQMWQQGQSFEQVAHSRRLKLSTIREHILRGAMFRNWTPEQVRSIVPPAERMKLFETFDVQPFDQWVYKDYANGDDPIFFMYFRLFQIAQIKERAAKA</sequence>
<reference evidence="3" key="1">
    <citation type="submission" date="2019-03" db="EMBL/GenBank/DDBJ databases">
        <title>Weissella sp. 26KH-42 Genome sequencing.</title>
        <authorList>
            <person name="Heo J."/>
            <person name="Kim S.-J."/>
            <person name="Kim J.-S."/>
            <person name="Hong S.-B."/>
            <person name="Kwon S.-W."/>
        </authorList>
    </citation>
    <scope>NUCLEOTIDE SEQUENCE [LARGE SCALE GENOMIC DNA]</scope>
    <source>
        <strain evidence="3">26KH-42</strain>
    </source>
</reference>
<dbReference type="Pfam" id="PF14493">
    <property type="entry name" value="HTH_40"/>
    <property type="match status" value="1"/>
</dbReference>
<name>A0A4P6YWX7_9LACO</name>
<gene>
    <name evidence="2" type="ORF">EQG49_12960</name>
</gene>
<dbReference type="RefSeq" id="WP_133364383.1">
    <property type="nucleotide sequence ID" value="NZ_CP037940.1"/>
</dbReference>
<dbReference type="OrthoDB" id="2146354at2"/>
<evidence type="ECO:0000313" key="3">
    <source>
        <dbReference type="Proteomes" id="UP000292886"/>
    </source>
</evidence>
<organism evidence="2 3">
    <name type="scientific">Periweissella cryptocerci</name>
    <dbReference type="NCBI Taxonomy" id="2506420"/>
    <lineage>
        <taxon>Bacteria</taxon>
        <taxon>Bacillati</taxon>
        <taxon>Bacillota</taxon>
        <taxon>Bacilli</taxon>
        <taxon>Lactobacillales</taxon>
        <taxon>Lactobacillaceae</taxon>
        <taxon>Periweissella</taxon>
    </lineage>
</organism>
<dbReference type="InterPro" id="IPR029491">
    <property type="entry name" value="Helicase_HTH"/>
</dbReference>
<proteinExistence type="predicted"/>